<name>A0A2N6SFY0_9BACL</name>
<feature type="transmembrane region" description="Helical" evidence="1">
    <location>
        <begin position="93"/>
        <end position="115"/>
    </location>
</feature>
<gene>
    <name evidence="2" type="ORF">CJ218_02705</name>
</gene>
<dbReference type="Proteomes" id="UP000235670">
    <property type="component" value="Unassembled WGS sequence"/>
</dbReference>
<feature type="transmembrane region" description="Helical" evidence="1">
    <location>
        <begin position="34"/>
        <end position="52"/>
    </location>
</feature>
<dbReference type="RefSeq" id="WP_102189530.1">
    <property type="nucleotide sequence ID" value="NZ_PNGT01000002.1"/>
</dbReference>
<keyword evidence="1" id="KW-0472">Membrane</keyword>
<protein>
    <submittedName>
        <fullName evidence="2">Uncharacterized protein</fullName>
    </submittedName>
</protein>
<dbReference type="EMBL" id="PNGT01000002">
    <property type="protein sequence ID" value="PMC52820.1"/>
    <property type="molecule type" value="Genomic_DNA"/>
</dbReference>
<keyword evidence="1" id="KW-1133">Transmembrane helix</keyword>
<dbReference type="AlphaFoldDB" id="A0A2N6SFY0"/>
<evidence type="ECO:0000313" key="2">
    <source>
        <dbReference type="EMBL" id="PMC52820.1"/>
    </source>
</evidence>
<comment type="caution">
    <text evidence="2">The sequence shown here is derived from an EMBL/GenBank/DDBJ whole genome shotgun (WGS) entry which is preliminary data.</text>
</comment>
<reference evidence="2 3" key="1">
    <citation type="submission" date="2017-09" db="EMBL/GenBank/DDBJ databases">
        <title>Bacterial strain isolated from the female urinary microbiota.</title>
        <authorList>
            <person name="Thomas-White K."/>
            <person name="Kumar N."/>
            <person name="Forster S."/>
            <person name="Putonti C."/>
            <person name="Lawley T."/>
            <person name="Wolfe A.J."/>
        </authorList>
    </citation>
    <scope>NUCLEOTIDE SEQUENCE [LARGE SCALE GENOMIC DNA]</scope>
    <source>
        <strain evidence="2 3">UMB0186</strain>
    </source>
</reference>
<feature type="transmembrane region" description="Helical" evidence="1">
    <location>
        <begin position="5"/>
        <end position="22"/>
    </location>
</feature>
<evidence type="ECO:0000313" key="3">
    <source>
        <dbReference type="Proteomes" id="UP000235670"/>
    </source>
</evidence>
<dbReference type="STRING" id="84135.GCA_001052115_00499"/>
<sequence>MINHLIELGFRIFVLAGIVYMVSKGYTDFSTNTIIISLGLLIIIGVPFLIKVFNKELVTDKKDYGTSIIAANYVLLAFLLFEAFINRDFVKQHIAVLVVVFIVQAVLASSDFTAVSKKKRG</sequence>
<keyword evidence="1" id="KW-0812">Transmembrane</keyword>
<accession>A0A2N6SFY0</accession>
<evidence type="ECO:0000256" key="1">
    <source>
        <dbReference type="SAM" id="Phobius"/>
    </source>
</evidence>
<feature type="transmembrane region" description="Helical" evidence="1">
    <location>
        <begin position="64"/>
        <end position="81"/>
    </location>
</feature>
<organism evidence="2 3">
    <name type="scientific">Gemella sanguinis</name>
    <dbReference type="NCBI Taxonomy" id="84135"/>
    <lineage>
        <taxon>Bacteria</taxon>
        <taxon>Bacillati</taxon>
        <taxon>Bacillota</taxon>
        <taxon>Bacilli</taxon>
        <taxon>Bacillales</taxon>
        <taxon>Gemellaceae</taxon>
        <taxon>Gemella</taxon>
    </lineage>
</organism>
<proteinExistence type="predicted"/>